<dbReference type="EMBL" id="QRAO01000001">
    <property type="protein sequence ID" value="RDK89097.1"/>
    <property type="molecule type" value="Genomic_DNA"/>
</dbReference>
<reference evidence="2 3" key="1">
    <citation type="submission" date="2018-07" db="EMBL/GenBank/DDBJ databases">
        <title>Genomic Encyclopedia of Type Strains, Phase IV (KMG-IV): sequencing the most valuable type-strain genomes for metagenomic binning, comparative biology and taxonomic classification.</title>
        <authorList>
            <person name="Goeker M."/>
        </authorList>
    </citation>
    <scope>NUCLEOTIDE SEQUENCE [LARGE SCALE GENOMIC DNA]</scope>
    <source>
        <strain evidence="2 3">DSM 101478</strain>
    </source>
</reference>
<dbReference type="EMBL" id="QRAO01000001">
    <property type="protein sequence ID" value="RDK89096.1"/>
    <property type="molecule type" value="Genomic_DNA"/>
</dbReference>
<evidence type="ECO:0000313" key="1">
    <source>
        <dbReference type="EMBL" id="RDK89096.1"/>
    </source>
</evidence>
<comment type="caution">
    <text evidence="2">The sequence shown here is derived from an EMBL/GenBank/DDBJ whole genome shotgun (WGS) entry which is preliminary data.</text>
</comment>
<name>A0A370QL46_9FLAO</name>
<gene>
    <name evidence="1" type="ORF">C8D94_101976</name>
    <name evidence="2" type="ORF">C8D94_101977</name>
</gene>
<dbReference type="AlphaFoldDB" id="A0A370QL46"/>
<keyword evidence="3" id="KW-1185">Reference proteome</keyword>
<evidence type="ECO:0000313" key="2">
    <source>
        <dbReference type="EMBL" id="RDK89097.1"/>
    </source>
</evidence>
<protein>
    <submittedName>
        <fullName evidence="2">Uncharacterized protein</fullName>
    </submittedName>
</protein>
<accession>A0A370QL46</accession>
<evidence type="ECO:0000313" key="3">
    <source>
        <dbReference type="Proteomes" id="UP000255317"/>
    </source>
</evidence>
<organism evidence="2 3">
    <name type="scientific">Marinirhabdus gelatinilytica</name>
    <dbReference type="NCBI Taxonomy" id="1703343"/>
    <lineage>
        <taxon>Bacteria</taxon>
        <taxon>Pseudomonadati</taxon>
        <taxon>Bacteroidota</taxon>
        <taxon>Flavobacteriia</taxon>
        <taxon>Flavobacteriales</taxon>
        <taxon>Flavobacteriaceae</taxon>
    </lineage>
</organism>
<dbReference type="Proteomes" id="UP000255317">
    <property type="component" value="Unassembled WGS sequence"/>
</dbReference>
<sequence>MAAVKPIVCLYSIGRGELLLYLMKSKQETETETEG</sequence>
<proteinExistence type="predicted"/>